<evidence type="ECO:0000256" key="1">
    <source>
        <dbReference type="SAM" id="Coils"/>
    </source>
</evidence>
<dbReference type="InterPro" id="IPR011990">
    <property type="entry name" value="TPR-like_helical_dom_sf"/>
</dbReference>
<gene>
    <name evidence="3" type="ORF">AKJ64_02640</name>
</gene>
<proteinExistence type="predicted"/>
<dbReference type="Gene3D" id="1.25.40.10">
    <property type="entry name" value="Tetratricopeptide repeat domain"/>
    <property type="match status" value="1"/>
</dbReference>
<dbReference type="AlphaFoldDB" id="A0A133UEP3"/>
<dbReference type="Proteomes" id="UP000070373">
    <property type="component" value="Unassembled WGS sequence"/>
</dbReference>
<name>A0A133UEP3_9EURY</name>
<feature type="compositionally biased region" description="Low complexity" evidence="2">
    <location>
        <begin position="164"/>
        <end position="175"/>
    </location>
</feature>
<protein>
    <recommendedName>
        <fullName evidence="5">Tetratricopeptide repeat protein</fullName>
    </recommendedName>
</protein>
<accession>A0A133UEP3</accession>
<evidence type="ECO:0000256" key="2">
    <source>
        <dbReference type="SAM" id="MobiDB-lite"/>
    </source>
</evidence>
<evidence type="ECO:0000313" key="3">
    <source>
        <dbReference type="EMBL" id="KXA92639.1"/>
    </source>
</evidence>
<evidence type="ECO:0000313" key="4">
    <source>
        <dbReference type="Proteomes" id="UP000070373"/>
    </source>
</evidence>
<dbReference type="SUPFAM" id="SSF48452">
    <property type="entry name" value="TPR-like"/>
    <property type="match status" value="1"/>
</dbReference>
<keyword evidence="4" id="KW-1185">Reference proteome</keyword>
<comment type="caution">
    <text evidence="3">The sequence shown here is derived from an EMBL/GenBank/DDBJ whole genome shotgun (WGS) entry which is preliminary data.</text>
</comment>
<feature type="coiled-coil region" evidence="1">
    <location>
        <begin position="27"/>
        <end position="55"/>
    </location>
</feature>
<dbReference type="EMBL" id="LHXN01000039">
    <property type="protein sequence ID" value="KXA92639.1"/>
    <property type="molecule type" value="Genomic_DNA"/>
</dbReference>
<keyword evidence="1" id="KW-0175">Coiled coil</keyword>
<reference evidence="3 4" key="1">
    <citation type="journal article" date="2016" name="Sci. Rep.">
        <title>Metabolic traits of an uncultured archaeal lineage -MSBL1- from brine pools of the Red Sea.</title>
        <authorList>
            <person name="Mwirichia R."/>
            <person name="Alam I."/>
            <person name="Rashid M."/>
            <person name="Vinu M."/>
            <person name="Ba-Alawi W."/>
            <person name="Anthony Kamau A."/>
            <person name="Kamanda Ngugi D."/>
            <person name="Goker M."/>
            <person name="Klenk H.P."/>
            <person name="Bajic V."/>
            <person name="Stingl U."/>
        </authorList>
    </citation>
    <scope>NUCLEOTIDE SEQUENCE [LARGE SCALE GENOMIC DNA]</scope>
    <source>
        <strain evidence="3">SCGC-AAA259E17</strain>
    </source>
</reference>
<sequence length="183" mass="20323">MAADRQIGTDREIIGLCKKLLAESDNNEVALSVKKEAEQRLEEKRRRNLSELEEEGLESYGAGNYRKAVKSFSDVPADFLSPGSVKAMAESQKALGRHEKALEWYEELPETIENVSARANCALEMGEYEEASDHCENLLGMRSRRGSMVGWLASRTSRTFTWATGSTASTSARKTCGPRSRTP</sequence>
<evidence type="ECO:0008006" key="5">
    <source>
        <dbReference type="Google" id="ProtNLM"/>
    </source>
</evidence>
<feature type="region of interest" description="Disordered" evidence="2">
    <location>
        <begin position="164"/>
        <end position="183"/>
    </location>
</feature>
<organism evidence="3 4">
    <name type="scientific">candidate division MSBL1 archaeon SCGC-AAA259E17</name>
    <dbReference type="NCBI Taxonomy" id="1698263"/>
    <lineage>
        <taxon>Archaea</taxon>
        <taxon>Methanobacteriati</taxon>
        <taxon>Methanobacteriota</taxon>
        <taxon>candidate division MSBL1</taxon>
    </lineage>
</organism>